<evidence type="ECO:0000313" key="5">
    <source>
        <dbReference type="Proteomes" id="UP001138672"/>
    </source>
</evidence>
<evidence type="ECO:0000259" key="2">
    <source>
        <dbReference type="Pfam" id="PF03795"/>
    </source>
</evidence>
<feature type="domain" description="YCII-related" evidence="2">
    <location>
        <begin position="8"/>
        <end position="110"/>
    </location>
</feature>
<gene>
    <name evidence="3" type="ORF">J2Z56_000779</name>
    <name evidence="4" type="ORF">J2Z57_000072</name>
</gene>
<evidence type="ECO:0000313" key="6">
    <source>
        <dbReference type="Proteomes" id="UP001231587"/>
    </source>
</evidence>
<dbReference type="EMBL" id="JAUSUU010000001">
    <property type="protein sequence ID" value="MDQ0333650.1"/>
    <property type="molecule type" value="Genomic_DNA"/>
</dbReference>
<comment type="similarity">
    <text evidence="1">Belongs to the YciI family.</text>
</comment>
<sequence length="114" mass="12480">MKEFMMIFRNEKTDQPKPSPEQMQAMIKQWQDWIGGIAAQGKFVSTNALGYEGQTVNASGVVSDGPYAEIKEIVGGYIIVKAENLVDAVTLSEGCPTLLMGGKIEVRDVMLINL</sequence>
<protein>
    <recommendedName>
        <fullName evidence="2">YCII-related domain-containing protein</fullName>
    </recommendedName>
</protein>
<accession>A0A9X0YJ75</accession>
<dbReference type="InterPro" id="IPR011008">
    <property type="entry name" value="Dimeric_a/b-barrel"/>
</dbReference>
<dbReference type="Gene3D" id="3.30.70.1060">
    <property type="entry name" value="Dimeric alpha+beta barrel"/>
    <property type="match status" value="1"/>
</dbReference>
<dbReference type="Proteomes" id="UP001231587">
    <property type="component" value="Unassembled WGS sequence"/>
</dbReference>
<name>A0A9X0YJ75_9FLAO</name>
<dbReference type="OrthoDB" id="7782105at2"/>
<dbReference type="SUPFAM" id="SSF54909">
    <property type="entry name" value="Dimeric alpha+beta barrel"/>
    <property type="match status" value="1"/>
</dbReference>
<evidence type="ECO:0000313" key="4">
    <source>
        <dbReference type="EMBL" id="MDQ0333650.1"/>
    </source>
</evidence>
<dbReference type="PANTHER" id="PTHR35174:SF1">
    <property type="entry name" value="BLL0086 PROTEIN"/>
    <property type="match status" value="1"/>
</dbReference>
<dbReference type="Proteomes" id="UP001138672">
    <property type="component" value="Unassembled WGS sequence"/>
</dbReference>
<dbReference type="PANTHER" id="PTHR35174">
    <property type="entry name" value="BLL7171 PROTEIN-RELATED"/>
    <property type="match status" value="1"/>
</dbReference>
<keyword evidence="6" id="KW-1185">Reference proteome</keyword>
<dbReference type="Pfam" id="PF03795">
    <property type="entry name" value="YCII"/>
    <property type="match status" value="1"/>
</dbReference>
<comment type="caution">
    <text evidence="3">The sequence shown here is derived from an EMBL/GenBank/DDBJ whole genome shotgun (WGS) entry which is preliminary data.</text>
</comment>
<dbReference type="InterPro" id="IPR005545">
    <property type="entry name" value="YCII"/>
</dbReference>
<proteinExistence type="inferred from homology"/>
<dbReference type="EMBL" id="JAGGJQ010000002">
    <property type="protein sequence ID" value="MBP1838873.1"/>
    <property type="molecule type" value="Genomic_DNA"/>
</dbReference>
<dbReference type="RefSeq" id="WP_057783775.1">
    <property type="nucleotide sequence ID" value="NZ_JAGGJQ010000002.1"/>
</dbReference>
<reference evidence="3" key="1">
    <citation type="submission" date="2021-03" db="EMBL/GenBank/DDBJ databases">
        <title>Genomic Encyclopedia of Type Strains, Phase IV (KMG-IV): sequencing the most valuable type-strain genomes for metagenomic binning, comparative biology and taxonomic classification.</title>
        <authorList>
            <person name="Goeker M."/>
        </authorList>
    </citation>
    <scope>NUCLEOTIDE SEQUENCE</scope>
    <source>
        <strain evidence="3">DSM 15523</strain>
        <strain evidence="4 6">DSM 16476</strain>
    </source>
</reference>
<evidence type="ECO:0000256" key="1">
    <source>
        <dbReference type="ARBA" id="ARBA00007689"/>
    </source>
</evidence>
<dbReference type="AlphaFoldDB" id="A0A9X0YJ75"/>
<organism evidence="3 5">
    <name type="scientific">Formosa algae</name>
    <dbReference type="NCBI Taxonomy" id="225843"/>
    <lineage>
        <taxon>Bacteria</taxon>
        <taxon>Pseudomonadati</taxon>
        <taxon>Bacteroidota</taxon>
        <taxon>Flavobacteriia</taxon>
        <taxon>Flavobacteriales</taxon>
        <taxon>Flavobacteriaceae</taxon>
        <taxon>Formosa</taxon>
    </lineage>
</organism>
<evidence type="ECO:0000313" key="3">
    <source>
        <dbReference type="EMBL" id="MBP1838873.1"/>
    </source>
</evidence>